<evidence type="ECO:0000256" key="4">
    <source>
        <dbReference type="ARBA" id="ARBA00022833"/>
    </source>
</evidence>
<reference evidence="8" key="1">
    <citation type="submission" date="2025-08" db="UniProtKB">
        <authorList>
            <consortium name="RefSeq"/>
        </authorList>
    </citation>
    <scope>IDENTIFICATION</scope>
</reference>
<name>A0A6P7XZK2_9AMPH</name>
<dbReference type="GeneID" id="115471233"/>
<dbReference type="InParanoid" id="A0A6P7XZK2"/>
<dbReference type="GO" id="GO:0008270">
    <property type="term" value="F:zinc ion binding"/>
    <property type="evidence" value="ECO:0007669"/>
    <property type="project" value="UniProtKB-KW"/>
</dbReference>
<dbReference type="GO" id="GO:0008047">
    <property type="term" value="F:enzyme activator activity"/>
    <property type="evidence" value="ECO:0007669"/>
    <property type="project" value="TreeGrafter"/>
</dbReference>
<keyword evidence="3" id="KW-0863">Zinc-finger</keyword>
<dbReference type="InterPro" id="IPR013083">
    <property type="entry name" value="Znf_RING/FYVE/PHD"/>
</dbReference>
<dbReference type="Proteomes" id="UP000515156">
    <property type="component" value="Chromosome 5"/>
</dbReference>
<gene>
    <name evidence="8" type="primary">DNMT3L</name>
</gene>
<evidence type="ECO:0000256" key="3">
    <source>
        <dbReference type="ARBA" id="ARBA00022771"/>
    </source>
</evidence>
<dbReference type="PANTHER" id="PTHR23068">
    <property type="entry name" value="DNA CYTOSINE-5- -METHYLTRANSFERASE 3-RELATED"/>
    <property type="match status" value="1"/>
</dbReference>
<evidence type="ECO:0000259" key="6">
    <source>
        <dbReference type="PROSITE" id="PS51533"/>
    </source>
</evidence>
<dbReference type="InterPro" id="IPR025766">
    <property type="entry name" value="ADD"/>
</dbReference>
<feature type="domain" description="PHD-type" evidence="6">
    <location>
        <begin position="50"/>
        <end position="182"/>
    </location>
</feature>
<evidence type="ECO:0000256" key="2">
    <source>
        <dbReference type="ARBA" id="ARBA00022723"/>
    </source>
</evidence>
<dbReference type="OrthoDB" id="641149at2759"/>
<keyword evidence="5" id="KW-0539">Nucleus</keyword>
<dbReference type="RefSeq" id="XP_030060797.1">
    <property type="nucleotide sequence ID" value="XM_030204937.1"/>
</dbReference>
<sequence>MAREGMEAERVVSFESESESSDVMFVDSSISSTDGPEPPQNFNRDCIAYEVNVKHRHIEEICISCGSLEVDTLHPIFHGALCPPCKENFLHVFFLYDEDGYQSYCTICGGGRTLFICDVSSCSRCYCTECLDFLVRPGTACRVKAMNMWFCFLCLPMDRHGLLQRRVKWRACVKRLYDECGFVNIFKPLSASKRNPIRVLSLFSDISIEMKKLGFIGNTFGNGSITYVHDVSLITRKDVKELGDIDFVFGAIPDTRGYIAHPSDWYFYQYYRILSYVQPQANNPKCFFWMFVDNLVLDEEVKDAATFRFLETNPVTIYDVQHEGIFSEVHVWSNIPSLKSKYALPDWDLDLSTSFRRDFQTQSLPEMLKKFLAPLKEYFKCFPEFL</sequence>
<dbReference type="GO" id="GO:0005634">
    <property type="term" value="C:nucleus"/>
    <property type="evidence" value="ECO:0007669"/>
    <property type="project" value="UniProtKB-SubCell"/>
</dbReference>
<dbReference type="InterPro" id="IPR029063">
    <property type="entry name" value="SAM-dependent_MTases_sf"/>
</dbReference>
<proteinExistence type="predicted"/>
<dbReference type="InterPro" id="IPR049554">
    <property type="entry name" value="DNMT3_ADD_PHD"/>
</dbReference>
<evidence type="ECO:0000313" key="7">
    <source>
        <dbReference type="Proteomes" id="UP000515156"/>
    </source>
</evidence>
<keyword evidence="7" id="KW-1185">Reference proteome</keyword>
<dbReference type="FunCoup" id="A0A6P7XZK2">
    <property type="interactions" value="36"/>
</dbReference>
<dbReference type="Pfam" id="PF17980">
    <property type="entry name" value="ADD_DNMT3"/>
    <property type="match status" value="1"/>
</dbReference>
<dbReference type="Gene3D" id="3.30.40.10">
    <property type="entry name" value="Zinc/RING finger domain, C3HC4 (zinc finger)"/>
    <property type="match status" value="1"/>
</dbReference>
<dbReference type="SUPFAM" id="SSF57903">
    <property type="entry name" value="FYVE/PHD zinc finger"/>
    <property type="match status" value="1"/>
</dbReference>
<protein>
    <submittedName>
        <fullName evidence="8">DNA (Cytosine-5)-methyltransferase 3-like isoform X1</fullName>
    </submittedName>
</protein>
<dbReference type="GO" id="GO:0005737">
    <property type="term" value="C:cytoplasm"/>
    <property type="evidence" value="ECO:0007669"/>
    <property type="project" value="TreeGrafter"/>
</dbReference>
<dbReference type="InterPro" id="IPR040552">
    <property type="entry name" value="DNMT3_ADD_GATA1-like"/>
</dbReference>
<keyword evidence="2" id="KW-0479">Metal-binding</keyword>
<dbReference type="PROSITE" id="PS51533">
    <property type="entry name" value="ADD"/>
    <property type="match status" value="1"/>
</dbReference>
<keyword evidence="4" id="KW-0862">Zinc</keyword>
<organism evidence="7 8">
    <name type="scientific">Microcaecilia unicolor</name>
    <dbReference type="NCBI Taxonomy" id="1415580"/>
    <lineage>
        <taxon>Eukaryota</taxon>
        <taxon>Metazoa</taxon>
        <taxon>Chordata</taxon>
        <taxon>Craniata</taxon>
        <taxon>Vertebrata</taxon>
        <taxon>Euteleostomi</taxon>
        <taxon>Amphibia</taxon>
        <taxon>Gymnophiona</taxon>
        <taxon>Siphonopidae</taxon>
        <taxon>Microcaecilia</taxon>
    </lineage>
</organism>
<dbReference type="InterPro" id="IPR011011">
    <property type="entry name" value="Znf_FYVE_PHD"/>
</dbReference>
<accession>A0A6P7XZK2</accession>
<dbReference type="KEGG" id="muo:115471233"/>
<dbReference type="InterPro" id="IPR050390">
    <property type="entry name" value="C5-Methyltransferase"/>
</dbReference>
<dbReference type="Gene3D" id="3.40.50.150">
    <property type="entry name" value="Vaccinia Virus protein VP39"/>
    <property type="match status" value="1"/>
</dbReference>
<dbReference type="CTD" id="29947"/>
<evidence type="ECO:0000256" key="5">
    <source>
        <dbReference type="ARBA" id="ARBA00023242"/>
    </source>
</evidence>
<comment type="subcellular location">
    <subcellularLocation>
        <location evidence="1">Nucleus</location>
    </subcellularLocation>
</comment>
<evidence type="ECO:0000256" key="1">
    <source>
        <dbReference type="ARBA" id="ARBA00004123"/>
    </source>
</evidence>
<dbReference type="GO" id="GO:0045892">
    <property type="term" value="P:negative regulation of DNA-templated transcription"/>
    <property type="evidence" value="ECO:0007669"/>
    <property type="project" value="TreeGrafter"/>
</dbReference>
<dbReference type="Pfam" id="PF21255">
    <property type="entry name" value="DNMT3_ADD_GATA1-like"/>
    <property type="match status" value="1"/>
</dbReference>
<dbReference type="PANTHER" id="PTHR23068:SF13">
    <property type="entry name" value="DNA (CYTOSINE-5)-METHYLTRANSFERASE 3-LIKE"/>
    <property type="match status" value="1"/>
</dbReference>
<evidence type="ECO:0000313" key="8">
    <source>
        <dbReference type="RefSeq" id="XP_030060797.1"/>
    </source>
</evidence>
<dbReference type="AlphaFoldDB" id="A0A6P7XZK2"/>